<keyword evidence="3" id="KW-1185">Reference proteome</keyword>
<proteinExistence type="predicted"/>
<feature type="compositionally biased region" description="Low complexity" evidence="1">
    <location>
        <begin position="61"/>
        <end position="71"/>
    </location>
</feature>
<evidence type="ECO:0000313" key="2">
    <source>
        <dbReference type="EMBL" id="KAK9536703.1"/>
    </source>
</evidence>
<dbReference type="Proteomes" id="UP001488805">
    <property type="component" value="Unassembled WGS sequence"/>
</dbReference>
<feature type="region of interest" description="Disordered" evidence="1">
    <location>
        <begin position="22"/>
        <end position="71"/>
    </location>
</feature>
<evidence type="ECO:0000313" key="3">
    <source>
        <dbReference type="Proteomes" id="UP001488805"/>
    </source>
</evidence>
<dbReference type="AlphaFoldDB" id="A0AAW1FR49"/>
<reference evidence="2 3" key="1">
    <citation type="journal article" date="2024" name="Genome Biol. Evol.">
        <title>Chromosome-level genome assembly of the viviparous eelpout Zoarces viviparus.</title>
        <authorList>
            <person name="Fuhrmann N."/>
            <person name="Brasseur M.V."/>
            <person name="Bakowski C.E."/>
            <person name="Podsiadlowski L."/>
            <person name="Prost S."/>
            <person name="Krehenwinkel H."/>
            <person name="Mayer C."/>
        </authorList>
    </citation>
    <scope>NUCLEOTIDE SEQUENCE [LARGE SCALE GENOMIC DNA]</scope>
    <source>
        <strain evidence="2">NO-MEL_2022_Ind0_liver</strain>
    </source>
</reference>
<organism evidence="2 3">
    <name type="scientific">Zoarces viviparus</name>
    <name type="common">Viviparous eelpout</name>
    <name type="synonym">Blennius viviparus</name>
    <dbReference type="NCBI Taxonomy" id="48416"/>
    <lineage>
        <taxon>Eukaryota</taxon>
        <taxon>Metazoa</taxon>
        <taxon>Chordata</taxon>
        <taxon>Craniata</taxon>
        <taxon>Vertebrata</taxon>
        <taxon>Euteleostomi</taxon>
        <taxon>Actinopterygii</taxon>
        <taxon>Neopterygii</taxon>
        <taxon>Teleostei</taxon>
        <taxon>Neoteleostei</taxon>
        <taxon>Acanthomorphata</taxon>
        <taxon>Eupercaria</taxon>
        <taxon>Perciformes</taxon>
        <taxon>Cottioidei</taxon>
        <taxon>Zoarcales</taxon>
        <taxon>Zoarcidae</taxon>
        <taxon>Zoarcinae</taxon>
        <taxon>Zoarces</taxon>
    </lineage>
</organism>
<comment type="caution">
    <text evidence="2">The sequence shown here is derived from an EMBL/GenBank/DDBJ whole genome shotgun (WGS) entry which is preliminary data.</text>
</comment>
<protein>
    <submittedName>
        <fullName evidence="2">Uncharacterized protein</fullName>
    </submittedName>
</protein>
<name>A0AAW1FR49_ZOAVI</name>
<gene>
    <name evidence="2" type="ORF">VZT92_006466</name>
</gene>
<feature type="compositionally biased region" description="Basic and acidic residues" evidence="1">
    <location>
        <begin position="22"/>
        <end position="37"/>
    </location>
</feature>
<evidence type="ECO:0000256" key="1">
    <source>
        <dbReference type="SAM" id="MobiDB-lite"/>
    </source>
</evidence>
<dbReference type="EMBL" id="JBCEZU010000045">
    <property type="protein sequence ID" value="KAK9536703.1"/>
    <property type="molecule type" value="Genomic_DNA"/>
</dbReference>
<accession>A0AAW1FR49</accession>
<sequence length="71" mass="8275">MRERVRLLQMTLHWHMTGERHFKLRTGRDISPKPHTETRRHRPQLVGPPPRKSEPRYSQQRAADAARGGGG</sequence>